<proteinExistence type="predicted"/>
<organism evidence="1">
    <name type="scientific">Siphoviridae sp. ctulf7</name>
    <dbReference type="NCBI Taxonomy" id="2826505"/>
    <lineage>
        <taxon>Viruses</taxon>
        <taxon>Duplodnaviria</taxon>
        <taxon>Heunggongvirae</taxon>
        <taxon>Uroviricota</taxon>
        <taxon>Caudoviricetes</taxon>
    </lineage>
</organism>
<dbReference type="EMBL" id="BK014825">
    <property type="protein sequence ID" value="DAD77438.1"/>
    <property type="molecule type" value="Genomic_DNA"/>
</dbReference>
<evidence type="ECO:0000313" key="1">
    <source>
        <dbReference type="EMBL" id="DAD77438.1"/>
    </source>
</evidence>
<accession>A0A8S5M5D6</accession>
<sequence length="177" mass="20143">MDWNKYILALDPGTTYTGYCLLSPELRPIKFGKESNDDVMRVSLDILSTITFKPCIVVIERVASYGMAVGSEVFETCEWIGRYTQELQRYASIEYVYRKDEKLMICGSTQANDATIKRALADRFAYGQSNYGKGTKKEPGFFYGFKADIWSAFAVGVTYHDLRMERQTNEKLKGVGN</sequence>
<dbReference type="GO" id="GO:0003676">
    <property type="term" value="F:nucleic acid binding"/>
    <property type="evidence" value="ECO:0007669"/>
    <property type="project" value="InterPro"/>
</dbReference>
<name>A0A8S5M5D6_9CAUD</name>
<dbReference type="Gene3D" id="3.30.420.10">
    <property type="entry name" value="Ribonuclease H-like superfamily/Ribonuclease H"/>
    <property type="match status" value="1"/>
</dbReference>
<protein>
    <submittedName>
        <fullName evidence="1">HOLLIDAY JUNCTION RESOLVASE</fullName>
    </submittedName>
</protein>
<reference evidence="1" key="1">
    <citation type="journal article" date="2021" name="Proc. Natl. Acad. Sci. U.S.A.">
        <title>A Catalog of Tens of Thousands of Viruses from Human Metagenomes Reveals Hidden Associations with Chronic Diseases.</title>
        <authorList>
            <person name="Tisza M.J."/>
            <person name="Buck C.B."/>
        </authorList>
    </citation>
    <scope>NUCLEOTIDE SEQUENCE</scope>
    <source>
        <strain evidence="1">Ctulf7</strain>
    </source>
</reference>
<dbReference type="InterPro" id="IPR036397">
    <property type="entry name" value="RNaseH_sf"/>
</dbReference>